<dbReference type="Gene3D" id="3.30.160.60">
    <property type="entry name" value="Classic Zinc Finger"/>
    <property type="match status" value="1"/>
</dbReference>
<evidence type="ECO:0000256" key="4">
    <source>
        <dbReference type="ARBA" id="ARBA00022771"/>
    </source>
</evidence>
<evidence type="ECO:0000256" key="3">
    <source>
        <dbReference type="ARBA" id="ARBA00022737"/>
    </source>
</evidence>
<dbReference type="PROSITE" id="PS50157">
    <property type="entry name" value="ZINC_FINGER_C2H2_2"/>
    <property type="match status" value="2"/>
</dbReference>
<keyword evidence="5" id="KW-0862">Zinc</keyword>
<dbReference type="SUPFAM" id="SSF57667">
    <property type="entry name" value="beta-beta-alpha zinc fingers"/>
    <property type="match status" value="1"/>
</dbReference>
<feature type="domain" description="C2H2-type" evidence="11">
    <location>
        <begin position="34"/>
        <end position="61"/>
    </location>
</feature>
<evidence type="ECO:0000259" key="11">
    <source>
        <dbReference type="PROSITE" id="PS50157"/>
    </source>
</evidence>
<accession>A0A427AVI2</accession>
<evidence type="ECO:0000256" key="2">
    <source>
        <dbReference type="ARBA" id="ARBA00022723"/>
    </source>
</evidence>
<protein>
    <recommendedName>
        <fullName evidence="11">C2H2-type domain-containing protein</fullName>
    </recommendedName>
</protein>
<keyword evidence="7" id="KW-0804">Transcription</keyword>
<comment type="caution">
    <text evidence="12">The sequence shown here is derived from an EMBL/GenBank/DDBJ whole genome shotgun (WGS) entry which is preliminary data.</text>
</comment>
<dbReference type="PANTHER" id="PTHR26374:SF379">
    <property type="entry name" value="ZINC FINGER PROTEIN ZAT12"/>
    <property type="match status" value="1"/>
</dbReference>
<keyword evidence="6" id="KW-0805">Transcription regulation</keyword>
<evidence type="ECO:0000256" key="1">
    <source>
        <dbReference type="ARBA" id="ARBA00004123"/>
    </source>
</evidence>
<proteinExistence type="predicted"/>
<reference evidence="12 13" key="1">
    <citation type="journal article" date="2014" name="Agronomy (Basel)">
        <title>A Draft Genome Sequence for Ensete ventricosum, the Drought-Tolerant Tree Against Hunger.</title>
        <authorList>
            <person name="Harrison J."/>
            <person name="Moore K.A."/>
            <person name="Paszkiewicz K."/>
            <person name="Jones T."/>
            <person name="Grant M."/>
            <person name="Ambacheew D."/>
            <person name="Muzemil S."/>
            <person name="Studholme D.J."/>
        </authorList>
    </citation>
    <scope>NUCLEOTIDE SEQUENCE [LARGE SCALE GENOMIC DNA]</scope>
</reference>
<organism evidence="12 13">
    <name type="scientific">Ensete ventricosum</name>
    <name type="common">Abyssinian banana</name>
    <name type="synonym">Musa ensete</name>
    <dbReference type="NCBI Taxonomy" id="4639"/>
    <lineage>
        <taxon>Eukaryota</taxon>
        <taxon>Viridiplantae</taxon>
        <taxon>Streptophyta</taxon>
        <taxon>Embryophyta</taxon>
        <taxon>Tracheophyta</taxon>
        <taxon>Spermatophyta</taxon>
        <taxon>Magnoliopsida</taxon>
        <taxon>Liliopsida</taxon>
        <taxon>Zingiberales</taxon>
        <taxon>Musaceae</taxon>
        <taxon>Ensete</taxon>
    </lineage>
</organism>
<keyword evidence="2" id="KW-0479">Metal-binding</keyword>
<dbReference type="Proteomes" id="UP000287651">
    <property type="component" value="Unassembled WGS sequence"/>
</dbReference>
<evidence type="ECO:0000313" key="12">
    <source>
        <dbReference type="EMBL" id="RRT80262.1"/>
    </source>
</evidence>
<feature type="region of interest" description="Disordered" evidence="10">
    <location>
        <begin position="152"/>
        <end position="177"/>
    </location>
</feature>
<evidence type="ECO:0000256" key="7">
    <source>
        <dbReference type="ARBA" id="ARBA00023163"/>
    </source>
</evidence>
<dbReference type="GO" id="GO:0008270">
    <property type="term" value="F:zinc ion binding"/>
    <property type="evidence" value="ECO:0007669"/>
    <property type="project" value="UniProtKB-KW"/>
</dbReference>
<evidence type="ECO:0000256" key="6">
    <source>
        <dbReference type="ARBA" id="ARBA00023015"/>
    </source>
</evidence>
<dbReference type="GO" id="GO:0005634">
    <property type="term" value="C:nucleus"/>
    <property type="evidence" value="ECO:0007669"/>
    <property type="project" value="UniProtKB-SubCell"/>
</dbReference>
<gene>
    <name evidence="12" type="ORF">B296_00006742</name>
</gene>
<dbReference type="InterPro" id="IPR013087">
    <property type="entry name" value="Znf_C2H2_type"/>
</dbReference>
<dbReference type="PROSITE" id="PS00028">
    <property type="entry name" value="ZINC_FINGER_C2H2_1"/>
    <property type="match status" value="2"/>
</dbReference>
<evidence type="ECO:0000313" key="13">
    <source>
        <dbReference type="Proteomes" id="UP000287651"/>
    </source>
</evidence>
<dbReference type="PANTHER" id="PTHR26374">
    <property type="entry name" value="ZINC FINGER PROTEIN ZAT5"/>
    <property type="match status" value="1"/>
</dbReference>
<evidence type="ECO:0000256" key="8">
    <source>
        <dbReference type="ARBA" id="ARBA00023242"/>
    </source>
</evidence>
<keyword evidence="4 9" id="KW-0863">Zinc-finger</keyword>
<dbReference type="AlphaFoldDB" id="A0A427AVI2"/>
<dbReference type="EMBL" id="AMZH03001190">
    <property type="protein sequence ID" value="RRT80262.1"/>
    <property type="molecule type" value="Genomic_DNA"/>
</dbReference>
<keyword evidence="3" id="KW-0677">Repeat</keyword>
<dbReference type="InterPro" id="IPR036236">
    <property type="entry name" value="Znf_C2H2_sf"/>
</dbReference>
<feature type="domain" description="C2H2-type" evidence="11">
    <location>
        <begin position="75"/>
        <end position="102"/>
    </location>
</feature>
<evidence type="ECO:0000256" key="9">
    <source>
        <dbReference type="PROSITE-ProRule" id="PRU00042"/>
    </source>
</evidence>
<dbReference type="Pfam" id="PF13912">
    <property type="entry name" value="zf-C2H2_6"/>
    <property type="match status" value="2"/>
</dbReference>
<name>A0A427AVI2_ENSVE</name>
<comment type="subcellular location">
    <subcellularLocation>
        <location evidence="1">Nucleus</location>
    </subcellularLocation>
</comment>
<sequence>MNVANVLILLSRGGCDGEEIVDVSARTSPAGRVFECKTCNRRFPSFQALGGHRASHKKPRVAGNVREELARARVHECSFCGLEFAVGQALGGHMRRHRAAADSFPQGSCLQEKKPREEKALWLDLNAPPSEGERDYRKKIFGFEMSPPWTQLLPKKGAGGRRGGSPKKKRVSRSVEDGIQFPDGRVGRYAQRVGLSFM</sequence>
<dbReference type="SMART" id="SM00355">
    <property type="entry name" value="ZnF_C2H2"/>
    <property type="match status" value="2"/>
</dbReference>
<evidence type="ECO:0000256" key="5">
    <source>
        <dbReference type="ARBA" id="ARBA00022833"/>
    </source>
</evidence>
<keyword evidence="8" id="KW-0539">Nucleus</keyword>
<evidence type="ECO:0000256" key="10">
    <source>
        <dbReference type="SAM" id="MobiDB-lite"/>
    </source>
</evidence>